<dbReference type="EMBL" id="BLAY01000275">
    <property type="protein sequence ID" value="GET43967.1"/>
    <property type="molecule type" value="Genomic_DNA"/>
</dbReference>
<organism evidence="2 3">
    <name type="scientific">Microseira wollei NIES-4236</name>
    <dbReference type="NCBI Taxonomy" id="2530354"/>
    <lineage>
        <taxon>Bacteria</taxon>
        <taxon>Bacillati</taxon>
        <taxon>Cyanobacteriota</taxon>
        <taxon>Cyanophyceae</taxon>
        <taxon>Oscillatoriophycideae</taxon>
        <taxon>Aerosakkonematales</taxon>
        <taxon>Aerosakkonemataceae</taxon>
        <taxon>Microseira</taxon>
    </lineage>
</organism>
<reference evidence="2" key="1">
    <citation type="submission" date="2019-10" db="EMBL/GenBank/DDBJ databases">
        <title>Draft genome sequece of Microseira wollei NIES-4236.</title>
        <authorList>
            <person name="Yamaguchi H."/>
            <person name="Suzuki S."/>
            <person name="Kawachi M."/>
        </authorList>
    </citation>
    <scope>NUCLEOTIDE SEQUENCE</scope>
    <source>
        <strain evidence="2">NIES-4236</strain>
    </source>
</reference>
<sequence length="69" mass="8034">MATYNTLEQRILEKIRQLPPEKVIEVEDFIDFLNQRNADLSLTLAATKLAEPAWEKIWDNPEDAAYDDL</sequence>
<dbReference type="InterPro" id="IPR018739">
    <property type="entry name" value="DUF2281"/>
</dbReference>
<dbReference type="AlphaFoldDB" id="A0AAV3XM01"/>
<dbReference type="Pfam" id="PF10047">
    <property type="entry name" value="DUF2281"/>
    <property type="match status" value="1"/>
</dbReference>
<accession>A0AAV3XM01</accession>
<evidence type="ECO:0000313" key="2">
    <source>
        <dbReference type="EMBL" id="GET43967.1"/>
    </source>
</evidence>
<name>A0AAV3XM01_9CYAN</name>
<proteinExistence type="predicted"/>
<dbReference type="Proteomes" id="UP001050975">
    <property type="component" value="Unassembled WGS sequence"/>
</dbReference>
<dbReference type="RefSeq" id="WP_226593320.1">
    <property type="nucleotide sequence ID" value="NZ_BLAY01000275.1"/>
</dbReference>
<protein>
    <recommendedName>
        <fullName evidence="1">DUF2281 domain-containing protein</fullName>
    </recommendedName>
</protein>
<feature type="domain" description="DUF2281" evidence="1">
    <location>
        <begin position="11"/>
        <end position="41"/>
    </location>
</feature>
<gene>
    <name evidence="2" type="ORF">MiSe_87930</name>
</gene>
<evidence type="ECO:0000313" key="3">
    <source>
        <dbReference type="Proteomes" id="UP001050975"/>
    </source>
</evidence>
<keyword evidence="3" id="KW-1185">Reference proteome</keyword>
<evidence type="ECO:0000259" key="1">
    <source>
        <dbReference type="Pfam" id="PF10047"/>
    </source>
</evidence>
<comment type="caution">
    <text evidence="2">The sequence shown here is derived from an EMBL/GenBank/DDBJ whole genome shotgun (WGS) entry which is preliminary data.</text>
</comment>